<evidence type="ECO:0000313" key="10">
    <source>
        <dbReference type="Proteomes" id="UP001597425"/>
    </source>
</evidence>
<dbReference type="RefSeq" id="WP_265721787.1">
    <property type="nucleotide sequence ID" value="NZ_JAPIVK010000014.1"/>
</dbReference>
<dbReference type="InterPro" id="IPR051800">
    <property type="entry name" value="PqiA-PqiB_transport"/>
</dbReference>
<keyword evidence="6 8" id="KW-0472">Membrane</keyword>
<evidence type="ECO:0000256" key="4">
    <source>
        <dbReference type="ARBA" id="ARBA00022692"/>
    </source>
</evidence>
<feature type="transmembrane region" description="Helical" evidence="8">
    <location>
        <begin position="49"/>
        <end position="76"/>
    </location>
</feature>
<evidence type="ECO:0000256" key="3">
    <source>
        <dbReference type="ARBA" id="ARBA00022519"/>
    </source>
</evidence>
<comment type="subcellular location">
    <subcellularLocation>
        <location evidence="1">Cell inner membrane</location>
    </subcellularLocation>
</comment>
<evidence type="ECO:0000256" key="8">
    <source>
        <dbReference type="SAM" id="Phobius"/>
    </source>
</evidence>
<evidence type="ECO:0000256" key="6">
    <source>
        <dbReference type="ARBA" id="ARBA00023136"/>
    </source>
</evidence>
<feature type="transmembrane region" description="Helical" evidence="8">
    <location>
        <begin position="170"/>
        <end position="192"/>
    </location>
</feature>
<accession>A0ABW5E801</accession>
<evidence type="ECO:0000256" key="1">
    <source>
        <dbReference type="ARBA" id="ARBA00004533"/>
    </source>
</evidence>
<name>A0ABW5E801_9GAMM</name>
<feature type="transmembrane region" description="Helical" evidence="8">
    <location>
        <begin position="96"/>
        <end position="125"/>
    </location>
</feature>
<proteinExistence type="predicted"/>
<evidence type="ECO:0000256" key="5">
    <source>
        <dbReference type="ARBA" id="ARBA00022989"/>
    </source>
</evidence>
<keyword evidence="2" id="KW-1003">Cell membrane</keyword>
<keyword evidence="3" id="KW-0997">Cell inner membrane</keyword>
<keyword evidence="5 8" id="KW-1133">Transmembrane helix</keyword>
<keyword evidence="10" id="KW-1185">Reference proteome</keyword>
<evidence type="ECO:0000313" key="9">
    <source>
        <dbReference type="EMBL" id="MFD2309442.1"/>
    </source>
</evidence>
<feature type="transmembrane region" description="Helical" evidence="8">
    <location>
        <begin position="146"/>
        <end position="164"/>
    </location>
</feature>
<dbReference type="EMBL" id="JBHUJD010000003">
    <property type="protein sequence ID" value="MFD2309442.1"/>
    <property type="molecule type" value="Genomic_DNA"/>
</dbReference>
<sequence>MSRPKKALAQGRSSCLCCHQLVSLPAGGGPTRCPRCGARVHGRIDGSLMLTWALTITGTLLLLPANILPIMTVIYLGAGEPSTIISGVMQLYHAGLWGIALIVFVASIAVPVMKLVGLTLLLVRVQFGPPRFPLQAMKLYRVVSGIGRWSLLDLFMISILVALVDMGAIASVTAGPGSTAFATVVVVTMLAARSFDPRLIWDACDDAREELRESGATGENNNPKDGGAAGNV</sequence>
<reference evidence="10" key="1">
    <citation type="journal article" date="2019" name="Int. J. Syst. Evol. Microbiol.">
        <title>The Global Catalogue of Microorganisms (GCM) 10K type strain sequencing project: providing services to taxonomists for standard genome sequencing and annotation.</title>
        <authorList>
            <consortium name="The Broad Institute Genomics Platform"/>
            <consortium name="The Broad Institute Genome Sequencing Center for Infectious Disease"/>
            <person name="Wu L."/>
            <person name="Ma J."/>
        </authorList>
    </citation>
    <scope>NUCLEOTIDE SEQUENCE [LARGE SCALE GENOMIC DNA]</scope>
    <source>
        <strain evidence="10">KCTC 12848</strain>
    </source>
</reference>
<organism evidence="9 10">
    <name type="scientific">Microbulbifer halophilus</name>
    <dbReference type="NCBI Taxonomy" id="453963"/>
    <lineage>
        <taxon>Bacteria</taxon>
        <taxon>Pseudomonadati</taxon>
        <taxon>Pseudomonadota</taxon>
        <taxon>Gammaproteobacteria</taxon>
        <taxon>Cellvibrionales</taxon>
        <taxon>Microbulbiferaceae</taxon>
        <taxon>Microbulbifer</taxon>
    </lineage>
</organism>
<dbReference type="Pfam" id="PF04403">
    <property type="entry name" value="PqiA"/>
    <property type="match status" value="1"/>
</dbReference>
<dbReference type="PANTHER" id="PTHR30462">
    <property type="entry name" value="INTERMEMBRANE TRANSPORT PROTEIN PQIB-RELATED"/>
    <property type="match status" value="1"/>
</dbReference>
<keyword evidence="4 8" id="KW-0812">Transmembrane</keyword>
<evidence type="ECO:0000256" key="2">
    <source>
        <dbReference type="ARBA" id="ARBA00022475"/>
    </source>
</evidence>
<comment type="caution">
    <text evidence="9">The sequence shown here is derived from an EMBL/GenBank/DDBJ whole genome shotgun (WGS) entry which is preliminary data.</text>
</comment>
<dbReference type="PANTHER" id="PTHR30462:SF3">
    <property type="entry name" value="INTERMEMBRANE TRANSPORT PROTEIN PQIA"/>
    <property type="match status" value="1"/>
</dbReference>
<dbReference type="Proteomes" id="UP001597425">
    <property type="component" value="Unassembled WGS sequence"/>
</dbReference>
<dbReference type="InterPro" id="IPR007498">
    <property type="entry name" value="PqiA-like"/>
</dbReference>
<evidence type="ECO:0000256" key="7">
    <source>
        <dbReference type="SAM" id="MobiDB-lite"/>
    </source>
</evidence>
<gene>
    <name evidence="9" type="ORF">ACFSKX_03345</name>
</gene>
<protein>
    <submittedName>
        <fullName evidence="9">Paraquat-inducible protein A</fullName>
    </submittedName>
</protein>
<feature type="region of interest" description="Disordered" evidence="7">
    <location>
        <begin position="211"/>
        <end position="232"/>
    </location>
</feature>